<protein>
    <recommendedName>
        <fullName evidence="4">DUF2530 domain-containing protein</fullName>
    </recommendedName>
</protein>
<sequence length="81" mass="8772">MGEREGTDDERALPGGQVPSALTLWLWLAGIGAVFCAVVAVLLFLWLPEPAWVAWVLVILAVIAAADFCWIARRARRDGPG</sequence>
<accession>A0A561U856</accession>
<dbReference type="EMBL" id="VIWX01000002">
    <property type="protein sequence ID" value="TWF95552.1"/>
    <property type="molecule type" value="Genomic_DNA"/>
</dbReference>
<keyword evidence="1" id="KW-0472">Membrane</keyword>
<evidence type="ECO:0000256" key="1">
    <source>
        <dbReference type="SAM" id="Phobius"/>
    </source>
</evidence>
<keyword evidence="1" id="KW-0812">Transmembrane</keyword>
<gene>
    <name evidence="2" type="ORF">FHU35_12549</name>
</gene>
<feature type="transmembrane region" description="Helical" evidence="1">
    <location>
        <begin position="21"/>
        <end position="46"/>
    </location>
</feature>
<keyword evidence="3" id="KW-1185">Reference proteome</keyword>
<keyword evidence="1" id="KW-1133">Transmembrane helix</keyword>
<proteinExistence type="predicted"/>
<comment type="caution">
    <text evidence="2">The sequence shown here is derived from an EMBL/GenBank/DDBJ whole genome shotgun (WGS) entry which is preliminary data.</text>
</comment>
<dbReference type="Proteomes" id="UP000316184">
    <property type="component" value="Unassembled WGS sequence"/>
</dbReference>
<evidence type="ECO:0000313" key="3">
    <source>
        <dbReference type="Proteomes" id="UP000316184"/>
    </source>
</evidence>
<name>A0A561U856_9PSEU</name>
<feature type="transmembrane region" description="Helical" evidence="1">
    <location>
        <begin position="52"/>
        <end position="72"/>
    </location>
</feature>
<evidence type="ECO:0000313" key="2">
    <source>
        <dbReference type="EMBL" id="TWF95552.1"/>
    </source>
</evidence>
<dbReference type="RefSeq" id="WP_145738538.1">
    <property type="nucleotide sequence ID" value="NZ_VIWX01000002.1"/>
</dbReference>
<organism evidence="2 3">
    <name type="scientific">Saccharopolyspora dendranthemae</name>
    <dbReference type="NCBI Taxonomy" id="1181886"/>
    <lineage>
        <taxon>Bacteria</taxon>
        <taxon>Bacillati</taxon>
        <taxon>Actinomycetota</taxon>
        <taxon>Actinomycetes</taxon>
        <taxon>Pseudonocardiales</taxon>
        <taxon>Pseudonocardiaceae</taxon>
        <taxon>Saccharopolyspora</taxon>
    </lineage>
</organism>
<dbReference type="AlphaFoldDB" id="A0A561U856"/>
<reference evidence="2 3" key="1">
    <citation type="submission" date="2019-06" db="EMBL/GenBank/DDBJ databases">
        <title>Sequencing the genomes of 1000 actinobacteria strains.</title>
        <authorList>
            <person name="Klenk H.-P."/>
        </authorList>
    </citation>
    <scope>NUCLEOTIDE SEQUENCE [LARGE SCALE GENOMIC DNA]</scope>
    <source>
        <strain evidence="2 3">DSM 46699</strain>
    </source>
</reference>
<evidence type="ECO:0008006" key="4">
    <source>
        <dbReference type="Google" id="ProtNLM"/>
    </source>
</evidence>